<proteinExistence type="predicted"/>
<gene>
    <name evidence="2" type="ORF">SAMN05421736_122100</name>
</gene>
<protein>
    <submittedName>
        <fullName evidence="2">PHP domain-containing protein</fullName>
    </submittedName>
</protein>
<dbReference type="Gene3D" id="3.20.20.140">
    <property type="entry name" value="Metal-dependent hydrolases"/>
    <property type="match status" value="1"/>
</dbReference>
<dbReference type="PANTHER" id="PTHR42924:SF3">
    <property type="entry name" value="POLYMERASE_HISTIDINOL PHOSPHATASE N-TERMINAL DOMAIN-CONTAINING PROTEIN"/>
    <property type="match status" value="1"/>
</dbReference>
<keyword evidence="3" id="KW-1185">Reference proteome</keyword>
<dbReference type="InterPro" id="IPR004013">
    <property type="entry name" value="PHP_dom"/>
</dbReference>
<organism evidence="2 3">
    <name type="scientific">Evansella caseinilytica</name>
    <dbReference type="NCBI Taxonomy" id="1503961"/>
    <lineage>
        <taxon>Bacteria</taxon>
        <taxon>Bacillati</taxon>
        <taxon>Bacillota</taxon>
        <taxon>Bacilli</taxon>
        <taxon>Bacillales</taxon>
        <taxon>Bacillaceae</taxon>
        <taxon>Evansella</taxon>
    </lineage>
</organism>
<name>A0A1H3UMK3_9BACI</name>
<evidence type="ECO:0000259" key="1">
    <source>
        <dbReference type="SMART" id="SM00481"/>
    </source>
</evidence>
<evidence type="ECO:0000313" key="3">
    <source>
        <dbReference type="Proteomes" id="UP000198935"/>
    </source>
</evidence>
<dbReference type="PANTHER" id="PTHR42924">
    <property type="entry name" value="EXONUCLEASE"/>
    <property type="match status" value="1"/>
</dbReference>
<dbReference type="NCBIfam" id="NF038032">
    <property type="entry name" value="CehA_McbA_metalo"/>
    <property type="match status" value="1"/>
</dbReference>
<dbReference type="EMBL" id="FNPI01000022">
    <property type="protein sequence ID" value="SDZ62949.1"/>
    <property type="molecule type" value="Genomic_DNA"/>
</dbReference>
<evidence type="ECO:0000313" key="2">
    <source>
        <dbReference type="EMBL" id="SDZ62949.1"/>
    </source>
</evidence>
<dbReference type="GO" id="GO:0035312">
    <property type="term" value="F:5'-3' DNA exonuclease activity"/>
    <property type="evidence" value="ECO:0007669"/>
    <property type="project" value="TreeGrafter"/>
</dbReference>
<sequence length="539" mass="61116">MYRFERNGCDTLKTKTMTTIYHIESTLTALCLHSHIEHRFFVPENVLELIVNFHYSPSVLSDEEMGKQVISEAVRFYDPDRAALDTGDIQSRWPLKNLLTVSIDDPNGFRGAAHRHRSAHKIEIKKKGSTPGFWNRSIDSGMWGVTISTHAIVTETCHYSITVQAVKAAEEEGRKRSRVPWRSSLRLMDIPDFDRSDVHDRAAHGEYRLVASELHCHTNHSDGKQTLSELATHAKKRGLEVVAMTDHNTTSPLQDRDDVQKKAGIRILNGMEWTTFYGHMLTLGYQTAEVTDWRLAGPTDIHREIKKIHSLGALVGIAHPFRYGNPLCTGCHWEYQVKNMSSFDYIEVWNYELPSVMRYNQKAFDFWTALLNKGYILPAFSGSDWHENKTPAPIVATSYVAMPKSLDESNEACFHQAYLTSMKEGRVIVSLGPIVRLTAAVGDRQMSVGDIVKTRQQAARFTSVMEPAETEHAIIEKSSFELHLTSNRGILVKGEYGDCHLEASRSLKGLTWVRAELYGTIDGKRLLLAFTNPIYFIEM</sequence>
<dbReference type="AlphaFoldDB" id="A0A1H3UMK3"/>
<dbReference type="GO" id="GO:0004534">
    <property type="term" value="F:5'-3' RNA exonuclease activity"/>
    <property type="evidence" value="ECO:0007669"/>
    <property type="project" value="TreeGrafter"/>
</dbReference>
<dbReference type="Proteomes" id="UP000198935">
    <property type="component" value="Unassembled WGS sequence"/>
</dbReference>
<dbReference type="Pfam" id="PF02811">
    <property type="entry name" value="PHP"/>
    <property type="match status" value="1"/>
</dbReference>
<reference evidence="3" key="1">
    <citation type="submission" date="2016-10" db="EMBL/GenBank/DDBJ databases">
        <authorList>
            <person name="Varghese N."/>
            <person name="Submissions S."/>
        </authorList>
    </citation>
    <scope>NUCLEOTIDE SEQUENCE [LARGE SCALE GENOMIC DNA]</scope>
    <source>
        <strain evidence="3">SP</strain>
    </source>
</reference>
<dbReference type="InterPro" id="IPR052018">
    <property type="entry name" value="PHP_domain"/>
</dbReference>
<dbReference type="SUPFAM" id="SSF89550">
    <property type="entry name" value="PHP domain-like"/>
    <property type="match status" value="1"/>
</dbReference>
<feature type="domain" description="Polymerase/histidinol phosphatase N-terminal" evidence="1">
    <location>
        <begin position="212"/>
        <end position="277"/>
    </location>
</feature>
<dbReference type="InterPro" id="IPR003141">
    <property type="entry name" value="Pol/His_phosphatase_N"/>
</dbReference>
<dbReference type="STRING" id="1503961.SAMN05421736_122100"/>
<dbReference type="SMART" id="SM00481">
    <property type="entry name" value="POLIIIAc"/>
    <property type="match status" value="1"/>
</dbReference>
<dbReference type="InterPro" id="IPR016195">
    <property type="entry name" value="Pol/histidinol_Pase-like"/>
</dbReference>
<accession>A0A1H3UMK3</accession>